<feature type="region of interest" description="Disordered" evidence="1">
    <location>
        <begin position="1"/>
        <end position="38"/>
    </location>
</feature>
<sequence>MTRGGPDTLSSPPTRTVRDAADVGSPPTEQGDDLPRDRFTVREAAFIAARDSFYTTSISPSGWAQTTAD</sequence>
<name>A0A0D6P602_9PROT</name>
<evidence type="ECO:0000313" key="3">
    <source>
        <dbReference type="Proteomes" id="UP000032680"/>
    </source>
</evidence>
<gene>
    <name evidence="2" type="ORF">Asru_0084_20</name>
</gene>
<dbReference type="EMBL" id="BANB01000084">
    <property type="protein sequence ID" value="GAN76309.1"/>
    <property type="molecule type" value="Genomic_DNA"/>
</dbReference>
<evidence type="ECO:0000256" key="1">
    <source>
        <dbReference type="SAM" id="MobiDB-lite"/>
    </source>
</evidence>
<dbReference type="RefSeq" id="WP_148360286.1">
    <property type="nucleotide sequence ID" value="NZ_BANB01000084.1"/>
</dbReference>
<organism evidence="2 3">
    <name type="scientific">Acidisphaera rubrifaciens HS-AP3</name>
    <dbReference type="NCBI Taxonomy" id="1231350"/>
    <lineage>
        <taxon>Bacteria</taxon>
        <taxon>Pseudomonadati</taxon>
        <taxon>Pseudomonadota</taxon>
        <taxon>Alphaproteobacteria</taxon>
        <taxon>Acetobacterales</taxon>
        <taxon>Acetobacteraceae</taxon>
        <taxon>Acidisphaera</taxon>
    </lineage>
</organism>
<comment type="caution">
    <text evidence="2">The sequence shown here is derived from an EMBL/GenBank/DDBJ whole genome shotgun (WGS) entry which is preliminary data.</text>
</comment>
<evidence type="ECO:0000313" key="2">
    <source>
        <dbReference type="EMBL" id="GAN76309.1"/>
    </source>
</evidence>
<proteinExistence type="predicted"/>
<reference evidence="2 3" key="1">
    <citation type="submission" date="2012-11" db="EMBL/GenBank/DDBJ databases">
        <title>Whole genome sequence of Acidisphaera rubrifaciens HS-AP3.</title>
        <authorList>
            <person name="Azuma Y."/>
            <person name="Higashiura N."/>
            <person name="Hirakawa H."/>
            <person name="Matsushita K."/>
        </authorList>
    </citation>
    <scope>NUCLEOTIDE SEQUENCE [LARGE SCALE GENOMIC DNA]</scope>
    <source>
        <strain evidence="2 3">HS-AP3</strain>
    </source>
</reference>
<dbReference type="AlphaFoldDB" id="A0A0D6P602"/>
<dbReference type="Proteomes" id="UP000032680">
    <property type="component" value="Unassembled WGS sequence"/>
</dbReference>
<protein>
    <submittedName>
        <fullName evidence="2">Uncharacterized protein</fullName>
    </submittedName>
</protein>
<accession>A0A0D6P602</accession>
<dbReference type="OrthoDB" id="9790331at2"/>
<keyword evidence="3" id="KW-1185">Reference proteome</keyword>